<dbReference type="OrthoDB" id="1658288at2759"/>
<reference evidence="4 5" key="1">
    <citation type="submission" date="2015-01" db="EMBL/GenBank/DDBJ databases">
        <title>The Genome Sequence of Exophiala oligosperma CBS72588.</title>
        <authorList>
            <consortium name="The Broad Institute Genomics Platform"/>
            <person name="Cuomo C."/>
            <person name="de Hoog S."/>
            <person name="Gorbushina A."/>
            <person name="Stielow B."/>
            <person name="Teixiera M."/>
            <person name="Abouelleil A."/>
            <person name="Chapman S.B."/>
            <person name="Priest M."/>
            <person name="Young S.K."/>
            <person name="Wortman J."/>
            <person name="Nusbaum C."/>
            <person name="Birren B."/>
        </authorList>
    </citation>
    <scope>NUCLEOTIDE SEQUENCE [LARGE SCALE GENOMIC DNA]</scope>
    <source>
        <strain evidence="4 5">CBS 72588</strain>
    </source>
</reference>
<accession>A0A0D2DFM3</accession>
<dbReference type="VEuPathDB" id="FungiDB:PV06_06800"/>
<evidence type="ECO:0008006" key="6">
    <source>
        <dbReference type="Google" id="ProtNLM"/>
    </source>
</evidence>
<dbReference type="PANTHER" id="PTHR24185">
    <property type="entry name" value="CALCIUM-INDEPENDENT PHOSPHOLIPASE A2-GAMMA"/>
    <property type="match status" value="1"/>
</dbReference>
<dbReference type="GO" id="GO:0019369">
    <property type="term" value="P:arachidonate metabolic process"/>
    <property type="evidence" value="ECO:0007669"/>
    <property type="project" value="TreeGrafter"/>
</dbReference>
<dbReference type="HOGENOM" id="CLU_990553_0_0_1"/>
<dbReference type="GeneID" id="27358874"/>
<dbReference type="GO" id="GO:0047499">
    <property type="term" value="F:calcium-independent phospholipase A2 activity"/>
    <property type="evidence" value="ECO:0007669"/>
    <property type="project" value="TreeGrafter"/>
</dbReference>
<dbReference type="AlphaFoldDB" id="A0A0D2DFM3"/>
<protein>
    <recommendedName>
        <fullName evidence="6">PNPLA domain-containing protein</fullName>
    </recommendedName>
</protein>
<sequence>MRACSWKSLFVTAMLECGQASILEASRATTAAPFKFDSQAINGATFIDGGAGTNNPSYRAWREVMSQIMSNRRDDNPSILIVSIGTGFDDQERPRSLWSSVKKEVTETEKTHKLMCEKMDNNNYFRLNFKGELGAIKLDAIETNGQKTTDFIDNLIRWERTADANIDNDIDRLVGWDQIDGLLEKMDRLAEKLVNNRRQRATASSHSKRFENCNVYVCREINGNCRQFPFDVSKYEHYSSVFLTSDEMREHLKNKHGIVAADDQKIESCVRIPRNGSGPWI</sequence>
<keyword evidence="5" id="KW-1185">Reference proteome</keyword>
<dbReference type="Proteomes" id="UP000053342">
    <property type="component" value="Unassembled WGS sequence"/>
</dbReference>
<evidence type="ECO:0000313" key="5">
    <source>
        <dbReference type="Proteomes" id="UP000053342"/>
    </source>
</evidence>
<name>A0A0D2DFM3_9EURO</name>
<dbReference type="Gene3D" id="3.40.1090.10">
    <property type="entry name" value="Cytosolic phospholipase A2 catalytic domain"/>
    <property type="match status" value="1"/>
</dbReference>
<keyword evidence="2" id="KW-0443">Lipid metabolism</keyword>
<feature type="signal peptide" evidence="3">
    <location>
        <begin position="1"/>
        <end position="20"/>
    </location>
</feature>
<keyword evidence="1" id="KW-0378">Hydrolase</keyword>
<dbReference type="GO" id="GO:0016042">
    <property type="term" value="P:lipid catabolic process"/>
    <property type="evidence" value="ECO:0007669"/>
    <property type="project" value="UniProtKB-KW"/>
</dbReference>
<dbReference type="PANTHER" id="PTHR24185:SF1">
    <property type="entry name" value="CALCIUM-INDEPENDENT PHOSPHOLIPASE A2-GAMMA"/>
    <property type="match status" value="1"/>
</dbReference>
<dbReference type="EMBL" id="KN847337">
    <property type="protein sequence ID" value="KIW41225.1"/>
    <property type="molecule type" value="Genomic_DNA"/>
</dbReference>
<dbReference type="GO" id="GO:0016020">
    <property type="term" value="C:membrane"/>
    <property type="evidence" value="ECO:0007669"/>
    <property type="project" value="TreeGrafter"/>
</dbReference>
<proteinExistence type="predicted"/>
<dbReference type="RefSeq" id="XP_016261441.1">
    <property type="nucleotide sequence ID" value="XM_016407961.1"/>
</dbReference>
<organism evidence="4 5">
    <name type="scientific">Exophiala oligosperma</name>
    <dbReference type="NCBI Taxonomy" id="215243"/>
    <lineage>
        <taxon>Eukaryota</taxon>
        <taxon>Fungi</taxon>
        <taxon>Dikarya</taxon>
        <taxon>Ascomycota</taxon>
        <taxon>Pezizomycotina</taxon>
        <taxon>Eurotiomycetes</taxon>
        <taxon>Chaetothyriomycetidae</taxon>
        <taxon>Chaetothyriales</taxon>
        <taxon>Herpotrichiellaceae</taxon>
        <taxon>Exophiala</taxon>
    </lineage>
</organism>
<evidence type="ECO:0000256" key="3">
    <source>
        <dbReference type="SAM" id="SignalP"/>
    </source>
</evidence>
<dbReference type="InterPro" id="IPR016035">
    <property type="entry name" value="Acyl_Trfase/lysoPLipase"/>
</dbReference>
<dbReference type="STRING" id="215243.A0A0D2DFM3"/>
<evidence type="ECO:0000256" key="2">
    <source>
        <dbReference type="ARBA" id="ARBA00022963"/>
    </source>
</evidence>
<keyword evidence="3" id="KW-0732">Signal</keyword>
<dbReference type="SUPFAM" id="SSF52151">
    <property type="entry name" value="FabD/lysophospholipase-like"/>
    <property type="match status" value="1"/>
</dbReference>
<evidence type="ECO:0000313" key="4">
    <source>
        <dbReference type="EMBL" id="KIW41225.1"/>
    </source>
</evidence>
<feature type="chain" id="PRO_5002251393" description="PNPLA domain-containing protein" evidence="3">
    <location>
        <begin position="21"/>
        <end position="281"/>
    </location>
</feature>
<gene>
    <name evidence="4" type="ORF">PV06_06800</name>
</gene>
<keyword evidence="2" id="KW-0442">Lipid degradation</keyword>
<evidence type="ECO:0000256" key="1">
    <source>
        <dbReference type="ARBA" id="ARBA00022801"/>
    </source>
</evidence>